<dbReference type="Proteomes" id="UP000009077">
    <property type="component" value="Plasmid pBM407"/>
</dbReference>
<evidence type="ECO:0000313" key="1">
    <source>
        <dbReference type="EMBL" id="CAZ55672.1"/>
    </source>
</evidence>
<dbReference type="Pfam" id="PF08843">
    <property type="entry name" value="AbiEii"/>
    <property type="match status" value="1"/>
</dbReference>
<sequence>MTPDEIRNTILKAIYSDTELVENLVLKGGNALKLHRIVDRESQDLDFSIKETIRFTKENEGVKLQQLITDAFRQKGFFVNSFEFVPKPKNRHRDLPPFWGGYKISFALLDQEKYQDKINSQDSRQMKELNKYALSIEGGVKKIEIDLSYDEYTEHKEAYDLDGTTIYLYSPLMIVYEKIRASCQQLEEYPLTTNKTRARDLYDIFKTLTNINQVELRSEVLSEDNFYILENIFRVKEVPLELMTKLDTKKDDLAADYERKVLPQISNKDREEFEYIFDYNQRLFNELFEKYQKYNESR</sequence>
<dbReference type="Gene3D" id="3.10.450.620">
    <property type="entry name" value="JHP933, nucleotidyltransferase-like core domain"/>
    <property type="match status" value="1"/>
</dbReference>
<gene>
    <name evidence="1" type="ordered locus">SSUBM407_p012</name>
</gene>
<dbReference type="HOGENOM" id="CLU_082657_0_0_9"/>
<dbReference type="InterPro" id="IPR014942">
    <property type="entry name" value="AbiEii"/>
</dbReference>
<dbReference type="GeneID" id="8149060"/>
<keyword evidence="2" id="KW-1185">Reference proteome</keyword>
<evidence type="ECO:0000313" key="2">
    <source>
        <dbReference type="Proteomes" id="UP000009077"/>
    </source>
</evidence>
<dbReference type="AlphaFoldDB" id="A0A0H3MZ52"/>
<protein>
    <recommendedName>
        <fullName evidence="3">Nucleotidyl transferase AbiEii/AbiGii toxin family protein</fullName>
    </recommendedName>
</protein>
<geneLocation type="plasmid" evidence="1 2">
    <name>pBM407</name>
</geneLocation>
<organism evidence="1 2">
    <name type="scientific">Streptococcus suis (strain BM407)</name>
    <dbReference type="NCBI Taxonomy" id="568814"/>
    <lineage>
        <taxon>Bacteria</taxon>
        <taxon>Bacillati</taxon>
        <taxon>Bacillota</taxon>
        <taxon>Bacilli</taxon>
        <taxon>Lactobacillales</taxon>
        <taxon>Streptococcaceae</taxon>
        <taxon>Streptococcus</taxon>
    </lineage>
</organism>
<dbReference type="PATRIC" id="fig|568814.3.peg.19"/>
<dbReference type="EMBL" id="FM252033">
    <property type="protein sequence ID" value="CAZ55672.1"/>
    <property type="molecule type" value="Genomic_DNA"/>
</dbReference>
<accession>A0A0H3MZ52</accession>
<dbReference type="KEGG" id="ssb:SSUBM407_p012"/>
<proteinExistence type="predicted"/>
<reference evidence="1 2" key="1">
    <citation type="journal article" date="2009" name="PLoS ONE">
        <title>Rapid evolution of virulence and drug resistance in the emerging zoonotic pathogen Streptococcus suis.</title>
        <authorList>
            <person name="Holden M.T.G."/>
            <person name="Hauser H."/>
            <person name="Sanders M."/>
            <person name="Ngo T.H."/>
            <person name="Cherevach I."/>
            <person name="Cronin A."/>
            <person name="Goodhead I."/>
            <person name="Mungall K."/>
            <person name="Quail M.A."/>
            <person name="Price C."/>
            <person name="Rabbinowitsch E."/>
            <person name="Sharp S."/>
            <person name="Croucher N.J."/>
            <person name="Chieu T.B."/>
            <person name="Mai N.T.H."/>
            <person name="Diep T.S."/>
            <person name="Chinh N.T."/>
            <person name="Kehoe M."/>
            <person name="Leigh J.A."/>
            <person name="Ward P.N."/>
            <person name="Dowson C.G."/>
            <person name="Whatmore A.M."/>
            <person name="Chanter N."/>
            <person name="Iversen P."/>
            <person name="Gottschalk M."/>
            <person name="Slater J.D."/>
            <person name="Smith H.E."/>
            <person name="Spratt B.G."/>
            <person name="Xu J."/>
            <person name="Ye C."/>
            <person name="Bentley S."/>
            <person name="Barrell B.G."/>
            <person name="Schultsz C."/>
            <person name="Maskell D.J."/>
            <person name="Parkhill J."/>
        </authorList>
    </citation>
    <scope>NUCLEOTIDE SEQUENCE [LARGE SCALE GENOMIC DNA]</scope>
    <source>
        <strain evidence="1 2">BM407</strain>
    </source>
</reference>
<name>A0A0H3MZ52_STRS4</name>
<keyword evidence="1" id="KW-0614">Plasmid</keyword>
<dbReference type="RefSeq" id="WP_012774874.1">
    <property type="nucleotide sequence ID" value="NC_012923.1"/>
</dbReference>
<evidence type="ECO:0008006" key="3">
    <source>
        <dbReference type="Google" id="ProtNLM"/>
    </source>
</evidence>